<feature type="signal peptide" evidence="1">
    <location>
        <begin position="1"/>
        <end position="26"/>
    </location>
</feature>
<organism evidence="3 4">
    <name type="scientific">Mycena venus</name>
    <dbReference type="NCBI Taxonomy" id="2733690"/>
    <lineage>
        <taxon>Eukaryota</taxon>
        <taxon>Fungi</taxon>
        <taxon>Dikarya</taxon>
        <taxon>Basidiomycota</taxon>
        <taxon>Agaricomycotina</taxon>
        <taxon>Agaricomycetes</taxon>
        <taxon>Agaricomycetidae</taxon>
        <taxon>Agaricales</taxon>
        <taxon>Marasmiineae</taxon>
        <taxon>Mycenaceae</taxon>
        <taxon>Mycena</taxon>
    </lineage>
</organism>
<name>A0A8H6Z0R7_9AGAR</name>
<proteinExistence type="predicted"/>
<reference evidence="3" key="1">
    <citation type="submission" date="2020-05" db="EMBL/GenBank/DDBJ databases">
        <title>Mycena genomes resolve the evolution of fungal bioluminescence.</title>
        <authorList>
            <person name="Tsai I.J."/>
        </authorList>
    </citation>
    <scope>NUCLEOTIDE SEQUENCE</scope>
    <source>
        <strain evidence="3">CCC161011</strain>
    </source>
</reference>
<evidence type="ECO:0000259" key="2">
    <source>
        <dbReference type="Pfam" id="PF18885"/>
    </source>
</evidence>
<dbReference type="OrthoDB" id="2918040at2759"/>
<dbReference type="AlphaFoldDB" id="A0A8H6Z0R7"/>
<protein>
    <recommendedName>
        <fullName evidence="2">DUF5648 domain-containing protein</fullName>
    </recommendedName>
</protein>
<keyword evidence="4" id="KW-1185">Reference proteome</keyword>
<dbReference type="InterPro" id="IPR043708">
    <property type="entry name" value="DUF5648"/>
</dbReference>
<evidence type="ECO:0000313" key="3">
    <source>
        <dbReference type="EMBL" id="KAF7368527.1"/>
    </source>
</evidence>
<dbReference type="EMBL" id="JACAZI010000002">
    <property type="protein sequence ID" value="KAF7368527.1"/>
    <property type="molecule type" value="Genomic_DNA"/>
</dbReference>
<keyword evidence="1" id="KW-0732">Signal</keyword>
<evidence type="ECO:0000256" key="1">
    <source>
        <dbReference type="SAM" id="SignalP"/>
    </source>
</evidence>
<feature type="chain" id="PRO_5034503874" description="DUF5648 domain-containing protein" evidence="1">
    <location>
        <begin position="27"/>
        <end position="193"/>
    </location>
</feature>
<evidence type="ECO:0000313" key="4">
    <source>
        <dbReference type="Proteomes" id="UP000620124"/>
    </source>
</evidence>
<accession>A0A8H6Z0R7</accession>
<comment type="caution">
    <text evidence="3">The sequence shown here is derived from an EMBL/GenBank/DDBJ whole genome shotgun (WGS) entry which is preliminary data.</text>
</comment>
<dbReference type="Pfam" id="PF18885">
    <property type="entry name" value="DUF5648"/>
    <property type="match status" value="1"/>
</dbReference>
<dbReference type="Proteomes" id="UP000620124">
    <property type="component" value="Unassembled WGS sequence"/>
</dbReference>
<gene>
    <name evidence="3" type="ORF">MVEN_00176000</name>
</gene>
<sequence length="193" mass="21274">MKSPFSLAFTTSALLLAMCAVPYASAESRSIEVKARDNSTCADPSTSVPFYFLELTSDNDFYTTSITDVTTRITQGYTLQGVVARVFLTEEVSTVPLYHVTRILNTPLGADDLYTVSTADLDQVIASGFYTFVGIAAYVYPSQICGSLPFYRLWEASTIRHWYTTSLEDRDVLLATGQWTDEGIEGYVLDASS</sequence>
<feature type="domain" description="DUF5648" evidence="2">
    <location>
        <begin position="57"/>
        <end position="189"/>
    </location>
</feature>